<accession>A0A368QRV3</accession>
<reference evidence="2" key="1">
    <citation type="journal article" date="2012" name="Nat. Biotechnol.">
        <title>Reference genome sequence of the model plant Setaria.</title>
        <authorList>
            <person name="Bennetzen J.L."/>
            <person name="Schmutz J."/>
            <person name="Wang H."/>
            <person name="Percifield R."/>
            <person name="Hawkins J."/>
            <person name="Pontaroli A.C."/>
            <person name="Estep M."/>
            <person name="Feng L."/>
            <person name="Vaughn J.N."/>
            <person name="Grimwood J."/>
            <person name="Jenkins J."/>
            <person name="Barry K."/>
            <person name="Lindquist E."/>
            <person name="Hellsten U."/>
            <person name="Deshpande S."/>
            <person name="Wang X."/>
            <person name="Wu X."/>
            <person name="Mitros T."/>
            <person name="Triplett J."/>
            <person name="Yang X."/>
            <person name="Ye C.Y."/>
            <person name="Mauro-Herrera M."/>
            <person name="Wang L."/>
            <person name="Li P."/>
            <person name="Sharma M."/>
            <person name="Sharma R."/>
            <person name="Ronald P.C."/>
            <person name="Panaud O."/>
            <person name="Kellogg E.A."/>
            <person name="Brutnell T.P."/>
            <person name="Doust A.N."/>
            <person name="Tuskan G.A."/>
            <person name="Rokhsar D."/>
            <person name="Devos K.M."/>
        </authorList>
    </citation>
    <scope>NUCLEOTIDE SEQUENCE [LARGE SCALE GENOMIC DNA]</scope>
    <source>
        <strain evidence="2">Yugu1</strain>
    </source>
</reference>
<name>A0A368QRV3_SETIT</name>
<evidence type="ECO:0000313" key="2">
    <source>
        <dbReference type="EMBL" id="RCV20687.1"/>
    </source>
</evidence>
<protein>
    <submittedName>
        <fullName evidence="2">Uncharacterized protein</fullName>
    </submittedName>
</protein>
<feature type="transmembrane region" description="Helical" evidence="1">
    <location>
        <begin position="39"/>
        <end position="61"/>
    </location>
</feature>
<proteinExistence type="predicted"/>
<dbReference type="AlphaFoldDB" id="A0A368QRV3"/>
<keyword evidence="1" id="KW-1133">Transmembrane helix</keyword>
<keyword evidence="1" id="KW-0472">Membrane</keyword>
<dbReference type="EMBL" id="CM003531">
    <property type="protein sequence ID" value="RCV20687.1"/>
    <property type="molecule type" value="Genomic_DNA"/>
</dbReference>
<keyword evidence="1" id="KW-0812">Transmembrane</keyword>
<organism evidence="2">
    <name type="scientific">Setaria italica</name>
    <name type="common">Foxtail millet</name>
    <name type="synonym">Panicum italicum</name>
    <dbReference type="NCBI Taxonomy" id="4555"/>
    <lineage>
        <taxon>Eukaryota</taxon>
        <taxon>Viridiplantae</taxon>
        <taxon>Streptophyta</taxon>
        <taxon>Embryophyta</taxon>
        <taxon>Tracheophyta</taxon>
        <taxon>Spermatophyta</taxon>
        <taxon>Magnoliopsida</taxon>
        <taxon>Liliopsida</taxon>
        <taxon>Poales</taxon>
        <taxon>Poaceae</taxon>
        <taxon>PACMAD clade</taxon>
        <taxon>Panicoideae</taxon>
        <taxon>Panicodae</taxon>
        <taxon>Paniceae</taxon>
        <taxon>Cenchrinae</taxon>
        <taxon>Setaria</taxon>
    </lineage>
</organism>
<reference evidence="2" key="2">
    <citation type="submission" date="2015-07" db="EMBL/GenBank/DDBJ databases">
        <authorList>
            <person name="Noorani M."/>
        </authorList>
    </citation>
    <scope>NUCLEOTIDE SEQUENCE</scope>
    <source>
        <strain evidence="2">Yugu1</strain>
    </source>
</reference>
<gene>
    <name evidence="2" type="ORF">SETIT_4G076800v2</name>
</gene>
<sequence>MEDPVAVAVPFAPLDQSLVPVDSVGALGSKLGFEEISTYLIYVTSAFFAGGSCQLLFRHLIPSHCSQRFWKLWALNTQFGSALGISLSRKTEMSCSSKLKILREELLDPVMNDKLARDWALVPYYS</sequence>
<evidence type="ECO:0000256" key="1">
    <source>
        <dbReference type="SAM" id="Phobius"/>
    </source>
</evidence>